<dbReference type="InterPro" id="IPR025586">
    <property type="entry name" value="PcfJ"/>
</dbReference>
<reference evidence="1 2" key="1">
    <citation type="submission" date="2018-04" db="EMBL/GenBank/DDBJ databases">
        <title>Sphingobacterium cortibacter sp. nov.</title>
        <authorList>
            <person name="Li Y."/>
        </authorList>
    </citation>
    <scope>NUCLEOTIDE SEQUENCE [LARGE SCALE GENOMIC DNA]</scope>
    <source>
        <strain evidence="1 2">2c-3</strain>
    </source>
</reference>
<organism evidence="1 2">
    <name type="scientific">Sphingobacterium corticibacter</name>
    <dbReference type="NCBI Taxonomy" id="2171749"/>
    <lineage>
        <taxon>Bacteria</taxon>
        <taxon>Pseudomonadati</taxon>
        <taxon>Bacteroidota</taxon>
        <taxon>Sphingobacteriia</taxon>
        <taxon>Sphingobacteriales</taxon>
        <taxon>Sphingobacteriaceae</taxon>
        <taxon>Sphingobacterium</taxon>
    </lineage>
</organism>
<sequence>MQPRTKIQHRIWGLSKELPPISKTQQEFAYSKVLDHVGHRSKKGITCMDCGQFFEDTTTRKRCTCPNCNTKLTIEITRKRKFTQRRLMVVLDVVDGIQISRTIEVYGHHRAGEPVRHFIMELYQHFFNVEGKNHVVARQRNYFGDSFTGDLEVRRNADADCYRYSVDKVCNGSKVLPVFKKLGFKGNFHWVSPYSFFTKIQYDNRAETLLKAGQGSMFRFEITGWGNGAYRFWDSIKICIRNKYKVKDAQMYYDYLGLLARCGKDLRSPKYVCPKNLTKEHDRYVKKVREMDRRQSEARKIAKAMDDEAQYLQDKQAFFGLCFVSGDVTVKVLESVQEFVSESEIHKHCVFTGDYFKKQDSLIFSAIVKGIPVETVELSLKEMQIIQSRGLHNKPSEYNEDIKKLVDRNIGQVRKIYEQLQSTN</sequence>
<evidence type="ECO:0000313" key="1">
    <source>
        <dbReference type="EMBL" id="PVH26272.1"/>
    </source>
</evidence>
<keyword evidence="2" id="KW-1185">Reference proteome</keyword>
<dbReference type="Proteomes" id="UP000245627">
    <property type="component" value="Unassembled WGS sequence"/>
</dbReference>
<evidence type="ECO:0000313" key="2">
    <source>
        <dbReference type="Proteomes" id="UP000245627"/>
    </source>
</evidence>
<dbReference type="AlphaFoldDB" id="A0A2T8HLU0"/>
<accession>A0A2T8HLU0</accession>
<dbReference type="Pfam" id="PF14284">
    <property type="entry name" value="PcfJ"/>
    <property type="match status" value="1"/>
</dbReference>
<comment type="caution">
    <text evidence="1">The sequence shown here is derived from an EMBL/GenBank/DDBJ whole genome shotgun (WGS) entry which is preliminary data.</text>
</comment>
<evidence type="ECO:0008006" key="3">
    <source>
        <dbReference type="Google" id="ProtNLM"/>
    </source>
</evidence>
<protein>
    <recommendedName>
        <fullName evidence="3">PcfJ-like protein</fullName>
    </recommendedName>
</protein>
<dbReference type="RefSeq" id="WP_116774137.1">
    <property type="nucleotide sequence ID" value="NZ_QDKG01000001.1"/>
</dbReference>
<dbReference type="EMBL" id="QDKG01000001">
    <property type="protein sequence ID" value="PVH26272.1"/>
    <property type="molecule type" value="Genomic_DNA"/>
</dbReference>
<dbReference type="OrthoDB" id="700137at2"/>
<proteinExistence type="predicted"/>
<name>A0A2T8HLU0_9SPHI</name>
<gene>
    <name evidence="1" type="ORF">DC487_01205</name>
</gene>